<reference evidence="3 4" key="1">
    <citation type="submission" date="2019-06" db="EMBL/GenBank/DDBJ databases">
        <title>Sequencing the genomes of 1000 actinobacteria strains.</title>
        <authorList>
            <person name="Klenk H.-P."/>
        </authorList>
    </citation>
    <scope>NUCLEOTIDE SEQUENCE [LARGE SCALE GENOMIC DNA]</scope>
    <source>
        <strain evidence="3 4">DSM 45679</strain>
    </source>
</reference>
<feature type="region of interest" description="Disordered" evidence="1">
    <location>
        <begin position="109"/>
        <end position="154"/>
    </location>
</feature>
<dbReference type="RefSeq" id="WP_141996673.1">
    <property type="nucleotide sequence ID" value="NZ_VFML01000001.1"/>
</dbReference>
<feature type="transmembrane region" description="Helical" evidence="2">
    <location>
        <begin position="78"/>
        <end position="98"/>
    </location>
</feature>
<keyword evidence="2" id="KW-1133">Transmembrane helix</keyword>
<dbReference type="OrthoDB" id="3693726at2"/>
<feature type="compositionally biased region" description="Basic and acidic residues" evidence="1">
    <location>
        <begin position="134"/>
        <end position="154"/>
    </location>
</feature>
<keyword evidence="2" id="KW-0472">Membrane</keyword>
<dbReference type="Proteomes" id="UP000320876">
    <property type="component" value="Unassembled WGS sequence"/>
</dbReference>
<name>A0A542DFR7_AMYCI</name>
<evidence type="ECO:0000256" key="2">
    <source>
        <dbReference type="SAM" id="Phobius"/>
    </source>
</evidence>
<dbReference type="AlphaFoldDB" id="A0A542DFR7"/>
<keyword evidence="4" id="KW-1185">Reference proteome</keyword>
<evidence type="ECO:0000313" key="3">
    <source>
        <dbReference type="EMBL" id="TQJ01871.1"/>
    </source>
</evidence>
<comment type="caution">
    <text evidence="3">The sequence shown here is derived from an EMBL/GenBank/DDBJ whole genome shotgun (WGS) entry which is preliminary data.</text>
</comment>
<gene>
    <name evidence="3" type="ORF">FB471_1587</name>
</gene>
<sequence length="154" mass="16169">MDTTTYLMFLALGALMVLIDGQVIYRSGRRYLAGSDDPAASTSMIRMVTVLFHLVTLGLLALLSLVDIGGPPVEVVVGKLGVLLLVLGLVHAGTIALLTRTREQQLTESVTASRAATPGAPTTDPVVAPVPGQHGRDPKVSPGIENRDTGRGSW</sequence>
<accession>A0A542DFR7</accession>
<evidence type="ECO:0000256" key="1">
    <source>
        <dbReference type="SAM" id="MobiDB-lite"/>
    </source>
</evidence>
<proteinExistence type="predicted"/>
<keyword evidence="2" id="KW-0812">Transmembrane</keyword>
<dbReference type="EMBL" id="VFML01000001">
    <property type="protein sequence ID" value="TQJ01871.1"/>
    <property type="molecule type" value="Genomic_DNA"/>
</dbReference>
<feature type="compositionally biased region" description="Low complexity" evidence="1">
    <location>
        <begin position="115"/>
        <end position="132"/>
    </location>
</feature>
<feature type="transmembrane region" description="Helical" evidence="2">
    <location>
        <begin position="45"/>
        <end position="66"/>
    </location>
</feature>
<protein>
    <submittedName>
        <fullName evidence="3">Uncharacterized protein</fullName>
    </submittedName>
</protein>
<feature type="transmembrane region" description="Helical" evidence="2">
    <location>
        <begin position="6"/>
        <end position="25"/>
    </location>
</feature>
<organism evidence="3 4">
    <name type="scientific">Amycolatopsis cihanbeyliensis</name>
    <dbReference type="NCBI Taxonomy" id="1128664"/>
    <lineage>
        <taxon>Bacteria</taxon>
        <taxon>Bacillati</taxon>
        <taxon>Actinomycetota</taxon>
        <taxon>Actinomycetes</taxon>
        <taxon>Pseudonocardiales</taxon>
        <taxon>Pseudonocardiaceae</taxon>
        <taxon>Amycolatopsis</taxon>
    </lineage>
</organism>
<evidence type="ECO:0000313" key="4">
    <source>
        <dbReference type="Proteomes" id="UP000320876"/>
    </source>
</evidence>